<proteinExistence type="predicted"/>
<name>A0A8D9CDL5_9VIRU</name>
<evidence type="ECO:0000313" key="1">
    <source>
        <dbReference type="EMBL" id="CAG7579889.1"/>
    </source>
</evidence>
<gene>
    <name evidence="1" type="ORF">SLAVMIC_00145</name>
</gene>
<sequence>MSEVTNRVENFEAIAEKPFMALPVKGEEYRFIKEEDEKFMDDKIQEVKDLMANNDGKGLSEEEKDELYKRSQEMWFELGGPDGRLNHVKYGLVLTRPQYRLLTELLRDKMEYDINTLFFAIELSSFLASTLEDNRYEDDETPKVFDISATDMTYLYSVLSQHKCKGLSKRTYTFADIIRRIGDISKVINHYDSESKDLSTAIQDWVACFSDGVSMEAPRVEEETVTGEVMD</sequence>
<protein>
    <submittedName>
        <fullName evidence="1">Uncharacterized protein</fullName>
    </submittedName>
</protein>
<accession>A0A8D9CDL5</accession>
<reference evidence="1" key="1">
    <citation type="submission" date="2021-06" db="EMBL/GenBank/DDBJ databases">
        <authorList>
            <person name="Gannon L."/>
            <person name="Redgwell R T."/>
            <person name="Michniewski S."/>
            <person name="Harrison D C."/>
            <person name="Millard A."/>
        </authorList>
    </citation>
    <scope>NUCLEOTIDE SEQUENCE</scope>
</reference>
<organism evidence="1">
    <name type="scientific">uncultured marine phage</name>
    <dbReference type="NCBI Taxonomy" id="707152"/>
    <lineage>
        <taxon>Viruses</taxon>
        <taxon>environmental samples</taxon>
    </lineage>
</organism>
<dbReference type="EMBL" id="OU342829">
    <property type="protein sequence ID" value="CAG7579889.1"/>
    <property type="molecule type" value="Genomic_DNA"/>
</dbReference>